<dbReference type="KEGG" id="agv:OJF2_42910"/>
<dbReference type="Pfam" id="PF02879">
    <property type="entry name" value="PGM_PMM_II"/>
    <property type="match status" value="1"/>
</dbReference>
<keyword evidence="5" id="KW-0460">Magnesium</keyword>
<keyword evidence="6 9" id="KW-0413">Isomerase</keyword>
<dbReference type="InterPro" id="IPR016055">
    <property type="entry name" value="A-D-PHexomutase_a/b/a-I/II/III"/>
</dbReference>
<proteinExistence type="inferred from homology"/>
<feature type="domain" description="Alpha-D-phosphohexomutase alpha/beta/alpha" evidence="8">
    <location>
        <begin position="180"/>
        <end position="263"/>
    </location>
</feature>
<evidence type="ECO:0000256" key="3">
    <source>
        <dbReference type="ARBA" id="ARBA00022553"/>
    </source>
</evidence>
<protein>
    <submittedName>
        <fullName evidence="9">Phosphomannomutase/phosphoglucomutase</fullName>
        <ecNumber evidence="9">5.4.2.2</ecNumber>
    </submittedName>
</protein>
<dbReference type="Gene3D" id="3.40.120.10">
    <property type="entry name" value="Alpha-D-Glucose-1,6-Bisphosphate, subunit A, domain 3"/>
    <property type="match status" value="3"/>
</dbReference>
<keyword evidence="3" id="KW-0597">Phosphoprotein</keyword>
<keyword evidence="4" id="KW-0479">Metal-binding</keyword>
<gene>
    <name evidence="9" type="primary">algC_1</name>
    <name evidence="9" type="ORF">OJF2_42910</name>
</gene>
<name>A0A5B9W685_9BACT</name>
<evidence type="ECO:0000313" key="10">
    <source>
        <dbReference type="Proteomes" id="UP000324233"/>
    </source>
</evidence>
<dbReference type="PRINTS" id="PR00509">
    <property type="entry name" value="PGMPMM"/>
</dbReference>
<evidence type="ECO:0000256" key="2">
    <source>
        <dbReference type="ARBA" id="ARBA00010231"/>
    </source>
</evidence>
<evidence type="ECO:0000256" key="1">
    <source>
        <dbReference type="ARBA" id="ARBA00001946"/>
    </source>
</evidence>
<dbReference type="SUPFAM" id="SSF53738">
    <property type="entry name" value="Phosphoglucomutase, first 3 domains"/>
    <property type="match status" value="2"/>
</dbReference>
<evidence type="ECO:0000259" key="8">
    <source>
        <dbReference type="Pfam" id="PF02879"/>
    </source>
</evidence>
<keyword evidence="10" id="KW-1185">Reference proteome</keyword>
<sequence length="503" mass="54516">MDDELNLSMFRAYDIRTPAAQLTPGLAARLARAEAKYFREDLGAPGVVVAHDARRTGPQYLTICIDAFRAAGLDVIYLPGACSTSYFYDSAVCNPSYAAAIVGASHNPSGDTGQKILAPGVVPIAEGIGPLGGLDRIKELYLKGEGVSSARKGRLRIEERIGEFVRRSMELAGVEPGGLEGAKVFQDYLFGASGREMMMAFGLAGADLEPMHFTPDGTFPLGDPNPVKQAVVRPGLEAMKAGGHQVGMFFDGDGDRLDVYRGDGTYLSSSFVYAAVLPEIRRRLPGAGLGVFADLKSNPLAIIEMAKAGLAVDVIRNGHSQIKESLKTDPARLGAVEESAHYYEAFTGPDGGRYCTENTLYFALLIARTWRDHPERFDRLIGIQATTARQREWGYKFPTDGQRAAALDAVRAHFEGAGARSLDRMKNGMDLEATLLRRGLPFDVDEHTTLAKDWIQVSQRVSQSENGLARWEVVGATADLVGEAKREIAECVRRFGAGDEYQG</sequence>
<dbReference type="GO" id="GO:0046872">
    <property type="term" value="F:metal ion binding"/>
    <property type="evidence" value="ECO:0007669"/>
    <property type="project" value="UniProtKB-KW"/>
</dbReference>
<dbReference type="GO" id="GO:0005975">
    <property type="term" value="P:carbohydrate metabolic process"/>
    <property type="evidence" value="ECO:0007669"/>
    <property type="project" value="InterPro"/>
</dbReference>
<dbReference type="InterPro" id="IPR005845">
    <property type="entry name" value="A-D-PHexomutase_a/b/a-II"/>
</dbReference>
<dbReference type="EC" id="5.4.2.2" evidence="9"/>
<dbReference type="AlphaFoldDB" id="A0A5B9W685"/>
<accession>A0A5B9W685</accession>
<dbReference type="RefSeq" id="WP_210420107.1">
    <property type="nucleotide sequence ID" value="NZ_CP042997.1"/>
</dbReference>
<feature type="domain" description="Alpha-D-phosphohexomutase alpha/beta/alpha" evidence="7">
    <location>
        <begin position="9"/>
        <end position="122"/>
    </location>
</feature>
<evidence type="ECO:0000256" key="6">
    <source>
        <dbReference type="ARBA" id="ARBA00023235"/>
    </source>
</evidence>
<dbReference type="InterPro" id="IPR005844">
    <property type="entry name" value="A-D-PHexomutase_a/b/a-I"/>
</dbReference>
<dbReference type="Proteomes" id="UP000324233">
    <property type="component" value="Chromosome"/>
</dbReference>
<evidence type="ECO:0000256" key="5">
    <source>
        <dbReference type="ARBA" id="ARBA00022842"/>
    </source>
</evidence>
<comment type="similarity">
    <text evidence="2">Belongs to the phosphohexose mutase family.</text>
</comment>
<comment type="cofactor">
    <cofactor evidence="1">
        <name>Mg(2+)</name>
        <dbReference type="ChEBI" id="CHEBI:18420"/>
    </cofactor>
</comment>
<dbReference type="InterPro" id="IPR005841">
    <property type="entry name" value="Alpha-D-phosphohexomutase_SF"/>
</dbReference>
<evidence type="ECO:0000259" key="7">
    <source>
        <dbReference type="Pfam" id="PF02878"/>
    </source>
</evidence>
<evidence type="ECO:0000313" key="9">
    <source>
        <dbReference type="EMBL" id="QEH35734.1"/>
    </source>
</evidence>
<reference evidence="9 10" key="1">
    <citation type="submission" date="2019-08" db="EMBL/GenBank/DDBJ databases">
        <title>Deep-cultivation of Planctomycetes and their phenomic and genomic characterization uncovers novel biology.</title>
        <authorList>
            <person name="Wiegand S."/>
            <person name="Jogler M."/>
            <person name="Boedeker C."/>
            <person name="Pinto D."/>
            <person name="Vollmers J."/>
            <person name="Rivas-Marin E."/>
            <person name="Kohn T."/>
            <person name="Peeters S.H."/>
            <person name="Heuer A."/>
            <person name="Rast P."/>
            <person name="Oberbeckmann S."/>
            <person name="Bunk B."/>
            <person name="Jeske O."/>
            <person name="Meyerdierks A."/>
            <person name="Storesund J.E."/>
            <person name="Kallscheuer N."/>
            <person name="Luecker S."/>
            <person name="Lage O.M."/>
            <person name="Pohl T."/>
            <person name="Merkel B.J."/>
            <person name="Hornburger P."/>
            <person name="Mueller R.-W."/>
            <person name="Bruemmer F."/>
            <person name="Labrenz M."/>
            <person name="Spormann A.M."/>
            <person name="Op den Camp H."/>
            <person name="Overmann J."/>
            <person name="Amann R."/>
            <person name="Jetten M.S.M."/>
            <person name="Mascher T."/>
            <person name="Medema M.H."/>
            <person name="Devos D.P."/>
            <person name="Kaster A.-K."/>
            <person name="Ovreas L."/>
            <person name="Rohde M."/>
            <person name="Galperin M.Y."/>
            <person name="Jogler C."/>
        </authorList>
    </citation>
    <scope>NUCLEOTIDE SEQUENCE [LARGE SCALE GENOMIC DNA]</scope>
    <source>
        <strain evidence="9 10">OJF2</strain>
    </source>
</reference>
<dbReference type="GO" id="GO:0004614">
    <property type="term" value="F:phosphoglucomutase activity"/>
    <property type="evidence" value="ECO:0007669"/>
    <property type="project" value="UniProtKB-EC"/>
</dbReference>
<dbReference type="PANTHER" id="PTHR43771:SF1">
    <property type="entry name" value="PHOSPHOMANNOMUTASE"/>
    <property type="match status" value="1"/>
</dbReference>
<dbReference type="PANTHER" id="PTHR43771">
    <property type="entry name" value="PHOSPHOMANNOMUTASE"/>
    <property type="match status" value="1"/>
</dbReference>
<evidence type="ECO:0000256" key="4">
    <source>
        <dbReference type="ARBA" id="ARBA00022723"/>
    </source>
</evidence>
<dbReference type="EMBL" id="CP042997">
    <property type="protein sequence ID" value="QEH35734.1"/>
    <property type="molecule type" value="Genomic_DNA"/>
</dbReference>
<dbReference type="Pfam" id="PF02878">
    <property type="entry name" value="PGM_PMM_I"/>
    <property type="match status" value="1"/>
</dbReference>
<organism evidence="9 10">
    <name type="scientific">Aquisphaera giovannonii</name>
    <dbReference type="NCBI Taxonomy" id="406548"/>
    <lineage>
        <taxon>Bacteria</taxon>
        <taxon>Pseudomonadati</taxon>
        <taxon>Planctomycetota</taxon>
        <taxon>Planctomycetia</taxon>
        <taxon>Isosphaerales</taxon>
        <taxon>Isosphaeraceae</taxon>
        <taxon>Aquisphaera</taxon>
    </lineage>
</organism>